<sequence length="210" mass="22939">MPNPTDSAVTRGSNFPPAGIPVGMLELLVYYPNHFNVVEVVERAAREGWSAPLMSRVQLWARGMCTKQHYERRNDTMRQQISAAFRQSGTTMTAFRASPAGRPFNGTDGPQFSRLYEVGNIDLGASATGAPFLHQLLNGVVNFPTGADAGQLTKALRFAQSQGNAYLSRMTTDDLPAIIAQQNLRSPNDAATPNWDKAAHQRAEILVPKP</sequence>
<proteinExistence type="predicted"/>
<gene>
    <name evidence="1" type="ORF">CERZMDRAFT_102099</name>
</gene>
<dbReference type="AlphaFoldDB" id="A0A6A6F5K6"/>
<name>A0A6A6F5K6_9PEZI</name>
<keyword evidence="2" id="KW-1185">Reference proteome</keyword>
<evidence type="ECO:0000313" key="2">
    <source>
        <dbReference type="Proteomes" id="UP000799539"/>
    </source>
</evidence>
<dbReference type="Proteomes" id="UP000799539">
    <property type="component" value="Unassembled WGS sequence"/>
</dbReference>
<protein>
    <submittedName>
        <fullName evidence="1">Uncharacterized protein</fullName>
    </submittedName>
</protein>
<evidence type="ECO:0000313" key="1">
    <source>
        <dbReference type="EMBL" id="KAF2207831.1"/>
    </source>
</evidence>
<organism evidence="1 2">
    <name type="scientific">Cercospora zeae-maydis SCOH1-5</name>
    <dbReference type="NCBI Taxonomy" id="717836"/>
    <lineage>
        <taxon>Eukaryota</taxon>
        <taxon>Fungi</taxon>
        <taxon>Dikarya</taxon>
        <taxon>Ascomycota</taxon>
        <taxon>Pezizomycotina</taxon>
        <taxon>Dothideomycetes</taxon>
        <taxon>Dothideomycetidae</taxon>
        <taxon>Mycosphaerellales</taxon>
        <taxon>Mycosphaerellaceae</taxon>
        <taxon>Cercospora</taxon>
    </lineage>
</organism>
<accession>A0A6A6F5K6</accession>
<dbReference type="EMBL" id="ML992700">
    <property type="protein sequence ID" value="KAF2207831.1"/>
    <property type="molecule type" value="Genomic_DNA"/>
</dbReference>
<reference evidence="1" key="1">
    <citation type="journal article" date="2020" name="Stud. Mycol.">
        <title>101 Dothideomycetes genomes: a test case for predicting lifestyles and emergence of pathogens.</title>
        <authorList>
            <person name="Haridas S."/>
            <person name="Albert R."/>
            <person name="Binder M."/>
            <person name="Bloem J."/>
            <person name="Labutti K."/>
            <person name="Salamov A."/>
            <person name="Andreopoulos B."/>
            <person name="Baker S."/>
            <person name="Barry K."/>
            <person name="Bills G."/>
            <person name="Bluhm B."/>
            <person name="Cannon C."/>
            <person name="Castanera R."/>
            <person name="Culley D."/>
            <person name="Daum C."/>
            <person name="Ezra D."/>
            <person name="Gonzalez J."/>
            <person name="Henrissat B."/>
            <person name="Kuo A."/>
            <person name="Liang C."/>
            <person name="Lipzen A."/>
            <person name="Lutzoni F."/>
            <person name="Magnuson J."/>
            <person name="Mondo S."/>
            <person name="Nolan M."/>
            <person name="Ohm R."/>
            <person name="Pangilinan J."/>
            <person name="Park H.-J."/>
            <person name="Ramirez L."/>
            <person name="Alfaro M."/>
            <person name="Sun H."/>
            <person name="Tritt A."/>
            <person name="Yoshinaga Y."/>
            <person name="Zwiers L.-H."/>
            <person name="Turgeon B."/>
            <person name="Goodwin S."/>
            <person name="Spatafora J."/>
            <person name="Crous P."/>
            <person name="Grigoriev I."/>
        </authorList>
    </citation>
    <scope>NUCLEOTIDE SEQUENCE</scope>
    <source>
        <strain evidence="1">SCOH1-5</strain>
    </source>
</reference>
<dbReference type="OrthoDB" id="3796227at2759"/>